<evidence type="ECO:0000256" key="1">
    <source>
        <dbReference type="SAM" id="MobiDB-lite"/>
    </source>
</evidence>
<organism evidence="3 4">
    <name type="scientific">Microbacterium horticulturae</name>
    <dbReference type="NCBI Taxonomy" id="3028316"/>
    <lineage>
        <taxon>Bacteria</taxon>
        <taxon>Bacillati</taxon>
        <taxon>Actinomycetota</taxon>
        <taxon>Actinomycetes</taxon>
        <taxon>Micrococcales</taxon>
        <taxon>Microbacteriaceae</taxon>
        <taxon>Microbacterium</taxon>
    </lineage>
</organism>
<dbReference type="RefSeq" id="WP_275277424.1">
    <property type="nucleotide sequence ID" value="NZ_CP119108.1"/>
</dbReference>
<dbReference type="EMBL" id="CP119108">
    <property type="protein sequence ID" value="WEG08086.1"/>
    <property type="molecule type" value="Genomic_DNA"/>
</dbReference>
<evidence type="ECO:0000256" key="2">
    <source>
        <dbReference type="SAM" id="SignalP"/>
    </source>
</evidence>
<name>A0ABY8BZ12_9MICO</name>
<sequence>MRARTAALALGLALLALTGCSGGSMSEPSQSPSGAASLPPHGVITPSASPTNAPSGTPATVPDAKWAAIVQDLDDRGVSGTPALVSSEAVTWNNGALGCPRPGVMYTQALVDGMRIVVSVDGKSYDYRFGANDRPVLCTNQGVHG</sequence>
<evidence type="ECO:0000313" key="3">
    <source>
        <dbReference type="EMBL" id="WEG08086.1"/>
    </source>
</evidence>
<protein>
    <recommendedName>
        <fullName evidence="5">Lipoprotein</fullName>
    </recommendedName>
</protein>
<evidence type="ECO:0008006" key="5">
    <source>
        <dbReference type="Google" id="ProtNLM"/>
    </source>
</evidence>
<reference evidence="3 4" key="1">
    <citation type="submission" date="2023-03" db="EMBL/GenBank/DDBJ databases">
        <title>Genome sequence of Microbacterium sp. KACC 23027.</title>
        <authorList>
            <person name="Kim S."/>
            <person name="Heo J."/>
            <person name="Kwon S.-W."/>
        </authorList>
    </citation>
    <scope>NUCLEOTIDE SEQUENCE [LARGE SCALE GENOMIC DNA]</scope>
    <source>
        <strain evidence="3 4">KACC 23027</strain>
    </source>
</reference>
<accession>A0ABY8BZ12</accession>
<feature type="signal peptide" evidence="2">
    <location>
        <begin position="1"/>
        <end position="26"/>
    </location>
</feature>
<dbReference type="Proteomes" id="UP001214553">
    <property type="component" value="Chromosome"/>
</dbReference>
<keyword evidence="4" id="KW-1185">Reference proteome</keyword>
<feature type="compositionally biased region" description="Polar residues" evidence="1">
    <location>
        <begin position="46"/>
        <end position="58"/>
    </location>
</feature>
<feature type="region of interest" description="Disordered" evidence="1">
    <location>
        <begin position="23"/>
        <end position="61"/>
    </location>
</feature>
<gene>
    <name evidence="3" type="ORF">PU630_12660</name>
</gene>
<dbReference type="PROSITE" id="PS51257">
    <property type="entry name" value="PROKAR_LIPOPROTEIN"/>
    <property type="match status" value="1"/>
</dbReference>
<proteinExistence type="predicted"/>
<evidence type="ECO:0000313" key="4">
    <source>
        <dbReference type="Proteomes" id="UP001214553"/>
    </source>
</evidence>
<keyword evidence="2" id="KW-0732">Signal</keyword>
<feature type="compositionally biased region" description="Polar residues" evidence="1">
    <location>
        <begin position="23"/>
        <end position="34"/>
    </location>
</feature>
<feature type="chain" id="PRO_5045780060" description="Lipoprotein" evidence="2">
    <location>
        <begin position="27"/>
        <end position="145"/>
    </location>
</feature>